<dbReference type="InterPro" id="IPR043710">
    <property type="entry name" value="DUF5650"/>
</dbReference>
<evidence type="ECO:0000313" key="2">
    <source>
        <dbReference type="Proteomes" id="UP000831390"/>
    </source>
</evidence>
<reference evidence="1 2" key="1">
    <citation type="submission" date="2022-03" db="EMBL/GenBank/DDBJ databases">
        <title>Hymenobactersp. isolated from the air.</title>
        <authorList>
            <person name="Won M."/>
            <person name="Kwon S.-W."/>
        </authorList>
    </citation>
    <scope>NUCLEOTIDE SEQUENCE [LARGE SCALE GENOMIC DNA]</scope>
    <source>
        <strain evidence="1 2">KACC 22596</strain>
        <plasmid evidence="1 2">unnamed4</plasmid>
    </source>
</reference>
<protein>
    <submittedName>
        <fullName evidence="1">Uncharacterized protein</fullName>
    </submittedName>
</protein>
<dbReference type="EMBL" id="CP094538">
    <property type="protein sequence ID" value="UOE36806.1"/>
    <property type="molecule type" value="Genomic_DNA"/>
</dbReference>
<evidence type="ECO:0000313" key="1">
    <source>
        <dbReference type="EMBL" id="UOE36806.1"/>
    </source>
</evidence>
<keyword evidence="1" id="KW-0614">Plasmid</keyword>
<accession>A0ABY4BFP1</accession>
<gene>
    <name evidence="1" type="ORF">MTP16_25350</name>
</gene>
<geneLocation type="plasmid" evidence="1 2">
    <name>unnamed4</name>
</geneLocation>
<dbReference type="Proteomes" id="UP000831390">
    <property type="component" value="Plasmid unnamed4"/>
</dbReference>
<organism evidence="1 2">
    <name type="scientific">Hymenobacter monticola</name>
    <dbReference type="NCBI Taxonomy" id="1705399"/>
    <lineage>
        <taxon>Bacteria</taxon>
        <taxon>Pseudomonadati</taxon>
        <taxon>Bacteroidota</taxon>
        <taxon>Cytophagia</taxon>
        <taxon>Cytophagales</taxon>
        <taxon>Hymenobacteraceae</taxon>
        <taxon>Hymenobacter</taxon>
    </lineage>
</organism>
<sequence>MKHLYLQGPAAARCGLLGWFLAVASLFVPAGPSQAQPRVTARSADFSLFDNAVAVLPNGNLVVADPGYSPDTTRRGMGAVYLYDGRTKALISVLTGSTADDQVGSGGITVLANGNFVVRSPDWNNGAAARAGAVTWGSGTRGVSGVVSAANSLVGATTDDQVGNSTPVNQFADDYHYNYDDVVLNKEVTALPNGHYVVSSPYWHNGAAANAGAVTWGNGNTGIRGVVSAANSLVGTHPNDQVGNNSPDNNTSDYVDNTSVRVLTNGHYVVSSPNWRNRAAPQAGAVTWGNGATGVRGAVSAANSLVGSHPGDQVGLGVTELPNGNYVVSSPQWKNRAAATAVGAVTWSSGQTGATGVVSAANSLVGAHSFDYVGNGGVTVLPTGHYVVSSRFWHNGAAANAGAVTWGNGRTGVKGVVGAANSLVGSHAGDDVGANFQSYYDHDYEEPPTDGRGITVLRNGHYVVSSPEWQHGAGAVTWASGATGARGVVSATNSLVGAHRDDQVGTGVVALANGHYVVRSPRWQNRAVSHAGAVTWGHGQRGVKGAISAANSLVGVHANDRVGLGVTALANGHYVVSSPLWQHRAAARAGAVTWGNGWTGVKGAVNAANSLVGAHADDQIGNDASVDGYIEDRVRNGQVTALPNGHYVVSSPYWRNGAARMSGAATWGSGTAGVRGVVSAANSLVGSAGGDLVSSAGVTALPGGRYVVCSPHWANGVAAGAGAVTLGNGTAGATGGVSAANSLVGTTGNDLVGSGGVTVLATGHFVVHSPSWKHGSARPAGAVTWGSGTAGVHGAVSPANSLVDFQRDEYTAGSEVLALPNGNYLVSTPSWPNGAVARAGAVTWGSGQTGTQGAVSAANSLVGTHLNDQVGVGGVTVLATGHYVVSSPFWKDSSAAGAVTWGSGTAGVQGRVSAVNSLVGTNGSGEEGVEEGQVAALMNGDYLVLTHGTPNGPTGPGVVLTPGRGTAGVTGGVSAANSYVSPPGTASPR</sequence>
<dbReference type="Pfam" id="PF18888">
    <property type="entry name" value="DUF5650"/>
    <property type="match status" value="15"/>
</dbReference>
<proteinExistence type="predicted"/>
<keyword evidence="2" id="KW-1185">Reference proteome</keyword>
<name>A0ABY4BFP1_9BACT</name>
<dbReference type="RefSeq" id="WP_243521023.1">
    <property type="nucleotide sequence ID" value="NZ_CP094538.1"/>
</dbReference>